<evidence type="ECO:0000256" key="4">
    <source>
        <dbReference type="ARBA" id="ARBA00022448"/>
    </source>
</evidence>
<dbReference type="Pfam" id="PF25053">
    <property type="entry name" value="DUF7791"/>
    <property type="match status" value="1"/>
</dbReference>
<dbReference type="Gene3D" id="3.40.50.300">
    <property type="entry name" value="P-loop containing nucleotide triphosphate hydrolases"/>
    <property type="match status" value="1"/>
</dbReference>
<dbReference type="InterPro" id="IPR029498">
    <property type="entry name" value="HeLo_dom"/>
</dbReference>
<dbReference type="InterPro" id="IPR007111">
    <property type="entry name" value="NACHT_NTPase"/>
</dbReference>
<evidence type="ECO:0000256" key="7">
    <source>
        <dbReference type="ARBA" id="ARBA00023136"/>
    </source>
</evidence>
<evidence type="ECO:0000313" key="10">
    <source>
        <dbReference type="EMBL" id="KAK7729378.1"/>
    </source>
</evidence>
<dbReference type="Pfam" id="PF14479">
    <property type="entry name" value="HeLo"/>
    <property type="match status" value="1"/>
</dbReference>
<sequence length="1130" mass="126974">AVALIGTFKDCVDVFGMIVSARSLTDDAEVLNTKLDVEKMLLLQWADRVRLTEPKDYDRRLDDPDLNRIIARVLESIKRLLGDGKALRDRYGLVEYQAVKQEIVLHDKFEVTASSTRLQQFTERLNRLSLHIRVPRTEHSASTRFKWVVRDKDKFSTLMEELSYFVSRLNALVPAQEQSGSTMTKEDLAMIRSIPLLKIIIKVCIGVQPQIAIIAQQTIQSLNQERVLDRLWFRSIDDRKININERHSQTLDWALHPLVTTLKWDNLAEWLRSGSGVYWLAGKAGSGKSTLMKYVSNHPQTTSLLKLWTGQSELFTVQFFFYALGRLEQKSQEGVLRSLLFQFLDKHRDLIERALPAMWKEAIITEDKEHDLAIPSIPEMQNSFLQLLGAVSADTRLFILIDGLDEFEGKHASIAAFLSRLERLANVKVLVSSRPLPVFVRAFDHAPKMYLQELTKEDIETYITDTLWHHPHMAQLSYIEPTELMNIAEVLVSKACGVFLWVVLACQSILEGLDEYDTTPELMSRANKIPPELGDFFRQMIDGIDPRKREQSARFLRLIFESQTSSAFDPIPTLGLAIVDEQGLRADFMGPNATGLSNKEKVLLCRRLEGRLRSRCSGLVEIQLDSDLALIRKSEPITAEDATIANSRVVFLHRSLYEFLCTEGMWEQDVLRVDNECGRFEPHAILASLWTQLAGLPFHWWSHAGILDTYYSNALVHNQFAAAMKCPPEILATNLSRLQFLFADNERSPLAWNGAKVWLPHQPECPKGCEDLSAGLAIAAEFGMVSLVQLALEDPGGLRRMFILPEAGQALDCNSLGACPTSLYKLNSRQRGSKHGRRSTVLPLLYHAICHPFLFVLRELRMGVLKQSIEAMISTEVIKYLLGKGHDPNEGFFENGDVSMTTPWIKWLMFISGDGQTFPRRGFWNTADSSSDLHAELAHKRAACAELLVDAGAELGEPGTDMQEFVDDMVSNFIRNTEQRGGTSVAWARSDDLWSKIKLSLTLPHQSLYKSQDVVQVNLPAESGEMGVLANHVPSIEQLKPGLVEIVEESGSSKQFFLSGGFAVVQPNSALSINAVEAYPLEDFSAEAVRNQLAEAQKVANGSGSEQDIAEAKIELEASNVLETLQASLK</sequence>
<keyword evidence="11" id="KW-1185">Reference proteome</keyword>
<comment type="subcellular location">
    <subcellularLocation>
        <location evidence="1">Membrane</location>
    </subcellularLocation>
</comment>
<comment type="similarity">
    <text evidence="2">Belongs to the ATPase epsilon chain family.</text>
</comment>
<comment type="caution">
    <text evidence="10">The sequence shown here is derived from an EMBL/GenBank/DDBJ whole genome shotgun (WGS) entry which is preliminary data.</text>
</comment>
<name>A0ABR1P8V1_DIAER</name>
<dbReference type="Gene3D" id="1.20.120.1020">
    <property type="entry name" value="Prion-inhibition and propagation, HeLo domain"/>
    <property type="match status" value="1"/>
</dbReference>
<dbReference type="EMBL" id="JAKNSF020000029">
    <property type="protein sequence ID" value="KAK7729378.1"/>
    <property type="molecule type" value="Genomic_DNA"/>
</dbReference>
<dbReference type="Gene3D" id="6.10.140.880">
    <property type="match status" value="1"/>
</dbReference>
<evidence type="ECO:0000256" key="1">
    <source>
        <dbReference type="ARBA" id="ARBA00004370"/>
    </source>
</evidence>
<dbReference type="Gene3D" id="2.60.15.10">
    <property type="entry name" value="F0F1 ATP synthase delta/epsilon subunit, N-terminal"/>
    <property type="match status" value="1"/>
</dbReference>
<protein>
    <recommendedName>
        <fullName evidence="3">ATP synthase subunit delta, mitochondrial</fullName>
    </recommendedName>
    <alternativeName>
        <fullName evidence="8">F-ATPase delta subunit</fullName>
    </alternativeName>
</protein>
<dbReference type="HAMAP" id="MF_00530">
    <property type="entry name" value="ATP_synth_epsil_bac"/>
    <property type="match status" value="1"/>
</dbReference>
<dbReference type="PROSITE" id="PS50837">
    <property type="entry name" value="NACHT"/>
    <property type="match status" value="1"/>
</dbReference>
<dbReference type="Proteomes" id="UP001430848">
    <property type="component" value="Unassembled WGS sequence"/>
</dbReference>
<dbReference type="InterPro" id="IPR038305">
    <property type="entry name" value="HeLo_sf"/>
</dbReference>
<keyword evidence="7" id="KW-0472">Membrane</keyword>
<evidence type="ECO:0000256" key="2">
    <source>
        <dbReference type="ARBA" id="ARBA00005712"/>
    </source>
</evidence>
<dbReference type="InterPro" id="IPR027417">
    <property type="entry name" value="P-loop_NTPase"/>
</dbReference>
<dbReference type="Pfam" id="PF21334">
    <property type="entry name" value="ATPD_C_fung"/>
    <property type="match status" value="1"/>
</dbReference>
<dbReference type="InterPro" id="IPR048938">
    <property type="entry name" value="ATPD_C_fung"/>
</dbReference>
<evidence type="ECO:0000313" key="11">
    <source>
        <dbReference type="Proteomes" id="UP001430848"/>
    </source>
</evidence>
<dbReference type="InterPro" id="IPR001469">
    <property type="entry name" value="ATP_synth_F1_dsu/esu"/>
</dbReference>
<dbReference type="InterPro" id="IPR036771">
    <property type="entry name" value="ATPsynth_dsu/esu_N"/>
</dbReference>
<dbReference type="CDD" id="cd12152">
    <property type="entry name" value="F1-ATPase_delta"/>
    <property type="match status" value="1"/>
</dbReference>
<evidence type="ECO:0000256" key="5">
    <source>
        <dbReference type="ARBA" id="ARBA00022737"/>
    </source>
</evidence>
<dbReference type="Pfam" id="PF02823">
    <property type="entry name" value="ATP-synt_DE_N"/>
    <property type="match status" value="1"/>
</dbReference>
<proteinExistence type="inferred from homology"/>
<dbReference type="PANTHER" id="PTHR10039">
    <property type="entry name" value="AMELOGENIN"/>
    <property type="match status" value="1"/>
</dbReference>
<dbReference type="SUPFAM" id="SSF52540">
    <property type="entry name" value="P-loop containing nucleoside triphosphate hydrolases"/>
    <property type="match status" value="1"/>
</dbReference>
<dbReference type="PANTHER" id="PTHR10039:SF5">
    <property type="entry name" value="NACHT DOMAIN-CONTAINING PROTEIN"/>
    <property type="match status" value="1"/>
</dbReference>
<keyword evidence="6" id="KW-0406">Ion transport</keyword>
<dbReference type="InterPro" id="IPR056693">
    <property type="entry name" value="DUF7791"/>
</dbReference>
<keyword evidence="4" id="KW-0813">Transport</keyword>
<accession>A0ABR1P8V1</accession>
<gene>
    <name evidence="10" type="ORF">SLS63_006251</name>
</gene>
<evidence type="ECO:0000259" key="9">
    <source>
        <dbReference type="PROSITE" id="PS50837"/>
    </source>
</evidence>
<dbReference type="InterPro" id="IPR056884">
    <property type="entry name" value="NPHP3-like_N"/>
</dbReference>
<reference evidence="10 11" key="1">
    <citation type="submission" date="2024-02" db="EMBL/GenBank/DDBJ databases">
        <title>De novo assembly and annotation of 12 fungi associated with fruit tree decline syndrome in Ontario, Canada.</title>
        <authorList>
            <person name="Sulman M."/>
            <person name="Ellouze W."/>
            <person name="Ilyukhin E."/>
        </authorList>
    </citation>
    <scope>NUCLEOTIDE SEQUENCE [LARGE SCALE GENOMIC DNA]</scope>
    <source>
        <strain evidence="10 11">M169</strain>
    </source>
</reference>
<evidence type="ECO:0000256" key="8">
    <source>
        <dbReference type="ARBA" id="ARBA00031669"/>
    </source>
</evidence>
<evidence type="ECO:0000256" key="3">
    <source>
        <dbReference type="ARBA" id="ARBA00016960"/>
    </source>
</evidence>
<organism evidence="10 11">
    <name type="scientific">Diaporthe eres</name>
    <name type="common">Phomopsis oblonga</name>
    <dbReference type="NCBI Taxonomy" id="83184"/>
    <lineage>
        <taxon>Eukaryota</taxon>
        <taxon>Fungi</taxon>
        <taxon>Dikarya</taxon>
        <taxon>Ascomycota</taxon>
        <taxon>Pezizomycotina</taxon>
        <taxon>Sordariomycetes</taxon>
        <taxon>Sordariomycetidae</taxon>
        <taxon>Diaporthales</taxon>
        <taxon>Diaporthaceae</taxon>
        <taxon>Diaporthe</taxon>
        <taxon>Diaporthe eres species complex</taxon>
    </lineage>
</organism>
<dbReference type="SUPFAM" id="SSF51344">
    <property type="entry name" value="Epsilon subunit of F1F0-ATP synthase N-terminal domain"/>
    <property type="match status" value="1"/>
</dbReference>
<dbReference type="Pfam" id="PF24883">
    <property type="entry name" value="NPHP3_N"/>
    <property type="match status" value="1"/>
</dbReference>
<dbReference type="InterPro" id="IPR020546">
    <property type="entry name" value="ATP_synth_F1_dsu/esu_N"/>
</dbReference>
<keyword evidence="5" id="KW-0677">Repeat</keyword>
<feature type="non-terminal residue" evidence="10">
    <location>
        <position position="1"/>
    </location>
</feature>
<evidence type="ECO:0000256" key="6">
    <source>
        <dbReference type="ARBA" id="ARBA00023065"/>
    </source>
</evidence>
<feature type="domain" description="NACHT" evidence="9">
    <location>
        <begin position="276"/>
        <end position="435"/>
    </location>
</feature>